<evidence type="ECO:0000313" key="1">
    <source>
        <dbReference type="EMBL" id="MBF8193878.1"/>
    </source>
</evidence>
<organism evidence="1 2">
    <name type="scientific">Nonomuraea cypriaca</name>
    <dbReference type="NCBI Taxonomy" id="1187855"/>
    <lineage>
        <taxon>Bacteria</taxon>
        <taxon>Bacillati</taxon>
        <taxon>Actinomycetota</taxon>
        <taxon>Actinomycetes</taxon>
        <taxon>Streptosporangiales</taxon>
        <taxon>Streptosporangiaceae</taxon>
        <taxon>Nonomuraea</taxon>
    </lineage>
</organism>
<name>A0A931ANK3_9ACTN</name>
<sequence length="73" mass="7726">AVADALCWHGASPALAARWSHLPAWGQMLVRALIYRIVTDETASGPAGWTPARIAAYRPVAELAVAYAGHDAD</sequence>
<dbReference type="Proteomes" id="UP000605361">
    <property type="component" value="Unassembled WGS sequence"/>
</dbReference>
<evidence type="ECO:0000313" key="2">
    <source>
        <dbReference type="Proteomes" id="UP000605361"/>
    </source>
</evidence>
<comment type="caution">
    <text evidence="1">The sequence shown here is derived from an EMBL/GenBank/DDBJ whole genome shotgun (WGS) entry which is preliminary data.</text>
</comment>
<dbReference type="EMBL" id="JADOGI010000328">
    <property type="protein sequence ID" value="MBF8193878.1"/>
    <property type="molecule type" value="Genomic_DNA"/>
</dbReference>
<dbReference type="AlphaFoldDB" id="A0A931ANK3"/>
<keyword evidence="2" id="KW-1185">Reference proteome</keyword>
<feature type="non-terminal residue" evidence="1">
    <location>
        <position position="1"/>
    </location>
</feature>
<reference evidence="1" key="1">
    <citation type="submission" date="2020-11" db="EMBL/GenBank/DDBJ databases">
        <title>Whole-genome analyses of Nonomuraea sp. K274.</title>
        <authorList>
            <person name="Veyisoglu A."/>
        </authorList>
    </citation>
    <scope>NUCLEOTIDE SEQUENCE</scope>
    <source>
        <strain evidence="1">K274</strain>
    </source>
</reference>
<proteinExistence type="predicted"/>
<protein>
    <submittedName>
        <fullName evidence="1">TIGR02569 family protein</fullName>
    </submittedName>
</protein>
<accession>A0A931ANK3</accession>
<gene>
    <name evidence="1" type="ORF">ITP53_51030</name>
</gene>